<dbReference type="SMART" id="SM00800">
    <property type="entry name" value="uDENN"/>
    <property type="match status" value="1"/>
</dbReference>
<feature type="compositionally biased region" description="Polar residues" evidence="3">
    <location>
        <begin position="682"/>
        <end position="698"/>
    </location>
</feature>
<comment type="caution">
    <text evidence="5">The sequence shown here is derived from an EMBL/GenBank/DDBJ whole genome shotgun (WGS) entry which is preliminary data.</text>
</comment>
<dbReference type="GO" id="GO:0005829">
    <property type="term" value="C:cytosol"/>
    <property type="evidence" value="ECO:0007669"/>
    <property type="project" value="TreeGrafter"/>
</dbReference>
<dbReference type="PROSITE" id="PS50211">
    <property type="entry name" value="DENN"/>
    <property type="match status" value="1"/>
</dbReference>
<accession>A0AAE0SK48</accession>
<reference evidence="5" key="3">
    <citation type="submission" date="2023-05" db="EMBL/GenBank/DDBJ databases">
        <authorList>
            <person name="Smith C.H."/>
        </authorList>
    </citation>
    <scope>NUCLEOTIDE SEQUENCE</scope>
    <source>
        <strain evidence="5">CHS0354</strain>
        <tissue evidence="5">Mantle</tissue>
    </source>
</reference>
<dbReference type="GO" id="GO:0030136">
    <property type="term" value="C:clathrin-coated vesicle"/>
    <property type="evidence" value="ECO:0007669"/>
    <property type="project" value="UniProtKB-SubCell"/>
</dbReference>
<dbReference type="InterPro" id="IPR001194">
    <property type="entry name" value="cDENN_dom"/>
</dbReference>
<dbReference type="GO" id="GO:0006897">
    <property type="term" value="P:endocytosis"/>
    <property type="evidence" value="ECO:0007669"/>
    <property type="project" value="TreeGrafter"/>
</dbReference>
<gene>
    <name evidence="5" type="ORF">CHS0354_021916</name>
</gene>
<dbReference type="PANTHER" id="PTHR13196">
    <property type="entry name" value="DENN DOMAIN-CONTAINING"/>
    <property type="match status" value="1"/>
</dbReference>
<evidence type="ECO:0000256" key="1">
    <source>
        <dbReference type="ARBA" id="ARBA00004132"/>
    </source>
</evidence>
<dbReference type="Pfam" id="PF02141">
    <property type="entry name" value="DENN"/>
    <property type="match status" value="1"/>
</dbReference>
<evidence type="ECO:0000256" key="3">
    <source>
        <dbReference type="SAM" id="MobiDB-lite"/>
    </source>
</evidence>
<dbReference type="AlphaFoldDB" id="A0AAE0SK48"/>
<evidence type="ECO:0000259" key="4">
    <source>
        <dbReference type="PROSITE" id="PS50211"/>
    </source>
</evidence>
<dbReference type="InterPro" id="IPR005113">
    <property type="entry name" value="uDENN_dom"/>
</dbReference>
<dbReference type="Proteomes" id="UP001195483">
    <property type="component" value="Unassembled WGS sequence"/>
</dbReference>
<feature type="compositionally biased region" description="Polar residues" evidence="3">
    <location>
        <begin position="766"/>
        <end position="777"/>
    </location>
</feature>
<feature type="region of interest" description="Disordered" evidence="3">
    <location>
        <begin position="646"/>
        <end position="777"/>
    </location>
</feature>
<dbReference type="Pfam" id="PF03455">
    <property type="entry name" value="dDENN"/>
    <property type="match status" value="1"/>
</dbReference>
<feature type="region of interest" description="Disordered" evidence="3">
    <location>
        <begin position="908"/>
        <end position="967"/>
    </location>
</feature>
<reference evidence="5" key="2">
    <citation type="journal article" date="2021" name="Genome Biol. Evol.">
        <title>Developing a high-quality reference genome for a parasitic bivalve with doubly uniparental inheritance (Bivalvia: Unionida).</title>
        <authorList>
            <person name="Smith C.H."/>
        </authorList>
    </citation>
    <scope>NUCLEOTIDE SEQUENCE</scope>
    <source>
        <strain evidence="5">CHS0354</strain>
        <tissue evidence="5">Mantle</tissue>
    </source>
</reference>
<dbReference type="Pfam" id="PF03456">
    <property type="entry name" value="uDENN"/>
    <property type="match status" value="1"/>
</dbReference>
<organism evidence="5 6">
    <name type="scientific">Potamilus streckersoni</name>
    <dbReference type="NCBI Taxonomy" id="2493646"/>
    <lineage>
        <taxon>Eukaryota</taxon>
        <taxon>Metazoa</taxon>
        <taxon>Spiralia</taxon>
        <taxon>Lophotrochozoa</taxon>
        <taxon>Mollusca</taxon>
        <taxon>Bivalvia</taxon>
        <taxon>Autobranchia</taxon>
        <taxon>Heteroconchia</taxon>
        <taxon>Palaeoheterodonta</taxon>
        <taxon>Unionida</taxon>
        <taxon>Unionoidea</taxon>
        <taxon>Unionidae</taxon>
        <taxon>Ambleminae</taxon>
        <taxon>Lampsilini</taxon>
        <taxon>Potamilus</taxon>
    </lineage>
</organism>
<protein>
    <recommendedName>
        <fullName evidence="4">UDENN domain-containing protein</fullName>
    </recommendedName>
</protein>
<feature type="region of interest" description="Disordered" evidence="3">
    <location>
        <begin position="451"/>
        <end position="487"/>
    </location>
</feature>
<dbReference type="GO" id="GO:0032456">
    <property type="term" value="P:endocytic recycling"/>
    <property type="evidence" value="ECO:0007669"/>
    <property type="project" value="TreeGrafter"/>
</dbReference>
<dbReference type="InterPro" id="IPR043153">
    <property type="entry name" value="DENN_C"/>
</dbReference>
<feature type="region of interest" description="Disordered" evidence="3">
    <location>
        <begin position="550"/>
        <end position="571"/>
    </location>
</feature>
<dbReference type="InterPro" id="IPR005112">
    <property type="entry name" value="dDENN_dom"/>
</dbReference>
<feature type="compositionally biased region" description="Basic and acidic residues" evidence="3">
    <location>
        <begin position="727"/>
        <end position="747"/>
    </location>
</feature>
<feature type="compositionally biased region" description="Low complexity" evidence="3">
    <location>
        <begin position="558"/>
        <end position="569"/>
    </location>
</feature>
<dbReference type="Gene3D" id="3.40.50.11500">
    <property type="match status" value="1"/>
</dbReference>
<name>A0AAE0SK48_9BIVA</name>
<dbReference type="Gene3D" id="6.10.140.1000">
    <property type="match status" value="1"/>
</dbReference>
<proteinExistence type="predicted"/>
<dbReference type="PANTHER" id="PTHR13196:SF14">
    <property type="entry name" value="UDENN DOMAIN-CONTAINING PROTEIN"/>
    <property type="match status" value="1"/>
</dbReference>
<dbReference type="SMART" id="SM00801">
    <property type="entry name" value="dDENN"/>
    <property type="match status" value="1"/>
</dbReference>
<dbReference type="EMBL" id="JAEAOA010001332">
    <property type="protein sequence ID" value="KAK3593352.1"/>
    <property type="molecule type" value="Genomic_DNA"/>
</dbReference>
<dbReference type="FunFam" id="3.30.450.200:FF:000003">
    <property type="entry name" value="DENN domain containing 1A"/>
    <property type="match status" value="1"/>
</dbReference>
<dbReference type="SMART" id="SM00799">
    <property type="entry name" value="DENN"/>
    <property type="match status" value="1"/>
</dbReference>
<sequence length="967" mass="108559">MSRLRENPEKLFEVFLEVGKPTDEISEPFILQKYPPDYNDEEVLKSAPKFAFPCNTERTTVDHFTFTLTDFESKYKFGFCRHSTGAQTCLCIVSFLPWFEIFYSLLNHLAEIMNRTDGTDMTVLLRAALADHVPIPNQPVTFVGQQEMFSFTAPDPSKMPSIPASRNLTEYYNAIDTNNMLIIFASMLKERRILVSSKKLSRLTACVHAAEAMIYPMHWQHLYIPVLPESLIDYISAPMPYLIGVHHTVKMKIKNADLGDAVVVDADNNTVITDYDDVDDLPEEIESHLKKYLKSEKVKNSMQGTGDAISKAFMMALVKLIGGYRDALKFQEGETITFNPDAFIQSRPLSMQHFLENMFHLQIFQQFINERLDMLNAGKGFSDLFEREAITHADKLNAQSRYKEWLNNMKKQGKKVQKGSKDIWADFKEKVKSQGKKAYSGFRTKIGDLKKGGHGKYTHDIPSSVQKWRPPRPSPPHLDPNRVVSRPPGAIVNKLGSANRVSRLMVNEPHDDTNLMYNRVSISLLNDPDIQQAMFKSASVENLPHTQTDSSLMRADSSGHLSQSSVSSSDTEIDHNIVPYIDDHLSGQMLRRESEDFISYVTLDNNSTDSNSRESSVPPLSETILASVTSPPSRPIPTPRTLSENQIQAKSIQQPPKAPPRPALRTQPIKMNEPLIRLDSFGSESNSSITGETDNSKNIVGFRARPGPSRNETDQRSITRSPAMKYSGHERPSLKRDKSSETSEQKLDVMQSGNPNLCDFDPLIDNTPSEQSLKSEQVSSAFTESLMKSWDLMSLTSRIEGNVRSSPNIYQTMAQSSQPVVKNSPSYFSAQGVACPSLPDLKPKVPFVLHRPKSEIFTHHIQSNPDLLTDMQTTTLIDGSDKILQPQNTTSKNEKLDPFADLVDLKKNPVMKQGSSSSLSSVKGQFQQTPFSTPEQQTPNSKPEKLATMSGSTSVQTPVKTNWETFD</sequence>
<feature type="compositionally biased region" description="Polar residues" evidence="3">
    <location>
        <begin position="922"/>
        <end position="941"/>
    </location>
</feature>
<feature type="domain" description="UDENN" evidence="4">
    <location>
        <begin position="12"/>
        <end position="380"/>
    </location>
</feature>
<evidence type="ECO:0000256" key="2">
    <source>
        <dbReference type="ARBA" id="ARBA00023329"/>
    </source>
</evidence>
<dbReference type="FunFam" id="3.40.50.11500:FF:000004">
    <property type="entry name" value="DENN domain-containing protein 2C isoform X1"/>
    <property type="match status" value="1"/>
</dbReference>
<dbReference type="GO" id="GO:0005085">
    <property type="term" value="F:guanyl-nucleotide exchange factor activity"/>
    <property type="evidence" value="ECO:0007669"/>
    <property type="project" value="InterPro"/>
</dbReference>
<evidence type="ECO:0000313" key="6">
    <source>
        <dbReference type="Proteomes" id="UP001195483"/>
    </source>
</evidence>
<dbReference type="GO" id="GO:1901981">
    <property type="term" value="F:phosphatidylinositol phosphate binding"/>
    <property type="evidence" value="ECO:0007669"/>
    <property type="project" value="TreeGrafter"/>
</dbReference>
<comment type="subcellular location">
    <subcellularLocation>
        <location evidence="1">Cytoplasmic vesicle</location>
        <location evidence="1">Clathrin-coated vesicle</location>
    </subcellularLocation>
</comment>
<reference evidence="5" key="1">
    <citation type="journal article" date="2021" name="Genome Biol. Evol.">
        <title>A High-Quality Reference Genome for a Parasitic Bivalve with Doubly Uniparental Inheritance (Bivalvia: Unionida).</title>
        <authorList>
            <person name="Smith C.H."/>
        </authorList>
    </citation>
    <scope>NUCLEOTIDE SEQUENCE</scope>
    <source>
        <strain evidence="5">CHS0354</strain>
    </source>
</reference>
<keyword evidence="6" id="KW-1185">Reference proteome</keyword>
<keyword evidence="2" id="KW-0968">Cytoplasmic vesicle</keyword>
<dbReference type="Gene3D" id="3.30.450.200">
    <property type="match status" value="1"/>
</dbReference>
<evidence type="ECO:0000313" key="5">
    <source>
        <dbReference type="EMBL" id="KAK3593352.1"/>
    </source>
</evidence>
<feature type="compositionally biased region" description="Polar residues" evidence="3">
    <location>
        <begin position="949"/>
        <end position="967"/>
    </location>
</feature>
<dbReference type="InterPro" id="IPR040032">
    <property type="entry name" value="DENND1A/B/C"/>
</dbReference>
<dbReference type="InterPro" id="IPR037516">
    <property type="entry name" value="Tripartite_DENN"/>
</dbReference>